<evidence type="ECO:0000256" key="2">
    <source>
        <dbReference type="ARBA" id="ARBA00022670"/>
    </source>
</evidence>
<dbReference type="InterPro" id="IPR001315">
    <property type="entry name" value="CARD"/>
</dbReference>
<dbReference type="CDD" id="cd00032">
    <property type="entry name" value="CASc"/>
    <property type="match status" value="1"/>
</dbReference>
<dbReference type="PROSITE" id="PS01121">
    <property type="entry name" value="CASPASE_HIS"/>
    <property type="match status" value="1"/>
</dbReference>
<feature type="domain" description="Caspase family p20" evidence="11">
    <location>
        <begin position="160"/>
        <end position="283"/>
    </location>
</feature>
<dbReference type="Proteomes" id="UP001159428">
    <property type="component" value="Unassembled WGS sequence"/>
</dbReference>
<keyword evidence="5" id="KW-0788">Thiol protease</keyword>
<comment type="caution">
    <text evidence="13">The sequence shown here is derived from an EMBL/GenBank/DDBJ whole genome shotgun (WGS) entry which is preliminary data.</text>
</comment>
<dbReference type="PROSITE" id="PS50207">
    <property type="entry name" value="CASPASE_P10"/>
    <property type="match status" value="1"/>
</dbReference>
<dbReference type="InterPro" id="IPR011029">
    <property type="entry name" value="DEATH-like_dom_sf"/>
</dbReference>
<evidence type="ECO:0000256" key="5">
    <source>
        <dbReference type="ARBA" id="ARBA00022807"/>
    </source>
</evidence>
<dbReference type="InterPro" id="IPR029030">
    <property type="entry name" value="Caspase-like_dom_sf"/>
</dbReference>
<dbReference type="InterPro" id="IPR001309">
    <property type="entry name" value="Pept_C14_p20"/>
</dbReference>
<feature type="domain" description="Caspase family p10" evidence="10">
    <location>
        <begin position="325"/>
        <end position="413"/>
    </location>
</feature>
<evidence type="ECO:0000256" key="4">
    <source>
        <dbReference type="ARBA" id="ARBA00022801"/>
    </source>
</evidence>
<feature type="domain" description="CARD" evidence="12">
    <location>
        <begin position="1"/>
        <end position="79"/>
    </location>
</feature>
<dbReference type="Pfam" id="PF00619">
    <property type="entry name" value="CARD"/>
    <property type="match status" value="1"/>
</dbReference>
<dbReference type="PROSITE" id="PS50209">
    <property type="entry name" value="CARD"/>
    <property type="match status" value="1"/>
</dbReference>
<dbReference type="PRINTS" id="PR00376">
    <property type="entry name" value="IL1BCENZYME"/>
</dbReference>
<organism evidence="13 14">
    <name type="scientific">Pocillopora meandrina</name>
    <dbReference type="NCBI Taxonomy" id="46732"/>
    <lineage>
        <taxon>Eukaryota</taxon>
        <taxon>Metazoa</taxon>
        <taxon>Cnidaria</taxon>
        <taxon>Anthozoa</taxon>
        <taxon>Hexacorallia</taxon>
        <taxon>Scleractinia</taxon>
        <taxon>Astrocoeniina</taxon>
        <taxon>Pocilloporidae</taxon>
        <taxon>Pocillopora</taxon>
    </lineage>
</organism>
<comment type="similarity">
    <text evidence="1 8">Belongs to the peptidase C14A family.</text>
</comment>
<dbReference type="GO" id="GO:0006915">
    <property type="term" value="P:apoptotic process"/>
    <property type="evidence" value="ECO:0007669"/>
    <property type="project" value="UniProtKB-KW"/>
</dbReference>
<evidence type="ECO:0000259" key="10">
    <source>
        <dbReference type="PROSITE" id="PS50207"/>
    </source>
</evidence>
<dbReference type="SMART" id="SM00114">
    <property type="entry name" value="CARD"/>
    <property type="match status" value="1"/>
</dbReference>
<dbReference type="SUPFAM" id="SSF47986">
    <property type="entry name" value="DEATH domain"/>
    <property type="match status" value="1"/>
</dbReference>
<name>A0AAU9XQH7_9CNID</name>
<keyword evidence="2" id="KW-0645">Protease</keyword>
<dbReference type="InterPro" id="IPR011600">
    <property type="entry name" value="Pept_C14_caspase"/>
</dbReference>
<gene>
    <name evidence="13" type="ORF">PMEA_00028204</name>
</gene>
<evidence type="ECO:0000259" key="12">
    <source>
        <dbReference type="PROSITE" id="PS50209"/>
    </source>
</evidence>
<feature type="active site" evidence="7">
    <location>
        <position position="236"/>
    </location>
</feature>
<dbReference type="SUPFAM" id="SSF52129">
    <property type="entry name" value="Caspase-like"/>
    <property type="match status" value="1"/>
</dbReference>
<keyword evidence="4" id="KW-0378">Hydrolase</keyword>
<evidence type="ECO:0000256" key="8">
    <source>
        <dbReference type="RuleBase" id="RU003971"/>
    </source>
</evidence>
<evidence type="ECO:0000256" key="7">
    <source>
        <dbReference type="PIRSR" id="PIRSR038001-1"/>
    </source>
</evidence>
<dbReference type="GO" id="GO:0004197">
    <property type="term" value="F:cysteine-type endopeptidase activity"/>
    <property type="evidence" value="ECO:0007669"/>
    <property type="project" value="InterPro"/>
</dbReference>
<protein>
    <submittedName>
        <fullName evidence="13">Uncharacterized protein</fullName>
    </submittedName>
</protein>
<dbReference type="GO" id="GO:0042981">
    <property type="term" value="P:regulation of apoptotic process"/>
    <property type="evidence" value="ECO:0007669"/>
    <property type="project" value="InterPro"/>
</dbReference>
<keyword evidence="6" id="KW-0865">Zymogen</keyword>
<feature type="region of interest" description="Disordered" evidence="9">
    <location>
        <begin position="93"/>
        <end position="122"/>
    </location>
</feature>
<reference evidence="13 14" key="1">
    <citation type="submission" date="2022-05" db="EMBL/GenBank/DDBJ databases">
        <authorList>
            <consortium name="Genoscope - CEA"/>
            <person name="William W."/>
        </authorList>
    </citation>
    <scope>NUCLEOTIDE SEQUENCE [LARGE SCALE GENOMIC DNA]</scope>
</reference>
<evidence type="ECO:0000256" key="3">
    <source>
        <dbReference type="ARBA" id="ARBA00022703"/>
    </source>
</evidence>
<dbReference type="GO" id="GO:0006508">
    <property type="term" value="P:proteolysis"/>
    <property type="evidence" value="ECO:0007669"/>
    <property type="project" value="UniProtKB-KW"/>
</dbReference>
<dbReference type="CDD" id="cd01671">
    <property type="entry name" value="CARD"/>
    <property type="match status" value="1"/>
</dbReference>
<dbReference type="AlphaFoldDB" id="A0AAU9XQH7"/>
<evidence type="ECO:0000259" key="11">
    <source>
        <dbReference type="PROSITE" id="PS50208"/>
    </source>
</evidence>
<evidence type="ECO:0000313" key="14">
    <source>
        <dbReference type="Proteomes" id="UP001159428"/>
    </source>
</evidence>
<dbReference type="Pfam" id="PF00656">
    <property type="entry name" value="Peptidase_C14"/>
    <property type="match status" value="1"/>
</dbReference>
<dbReference type="PANTHER" id="PTHR47901:SF8">
    <property type="entry name" value="CASPASE-3"/>
    <property type="match status" value="1"/>
</dbReference>
<dbReference type="InterPro" id="IPR015917">
    <property type="entry name" value="Pept_C14A"/>
</dbReference>
<dbReference type="InterPro" id="IPR016129">
    <property type="entry name" value="Caspase_his_AS"/>
</dbReference>
<dbReference type="InterPro" id="IPR033139">
    <property type="entry name" value="Caspase_cys_AS"/>
</dbReference>
<dbReference type="PROSITE" id="PS50208">
    <property type="entry name" value="CASPASE_P20"/>
    <property type="match status" value="1"/>
</dbReference>
<keyword evidence="3" id="KW-0053">Apoptosis</keyword>
<dbReference type="PROSITE" id="PS01122">
    <property type="entry name" value="CASPASE_CYS"/>
    <property type="match status" value="1"/>
</dbReference>
<dbReference type="InterPro" id="IPR002398">
    <property type="entry name" value="Pept_C14"/>
</dbReference>
<feature type="compositionally biased region" description="Polar residues" evidence="9">
    <location>
        <begin position="93"/>
        <end position="104"/>
    </location>
</feature>
<dbReference type="PIRSF" id="PIRSF038001">
    <property type="entry name" value="Caspase_ICE"/>
    <property type="match status" value="1"/>
</dbReference>
<accession>A0AAU9XQH7</accession>
<dbReference type="InterPro" id="IPR002138">
    <property type="entry name" value="Pept_C14_p10"/>
</dbReference>
<dbReference type="EMBL" id="CALNXJ010000059">
    <property type="protein sequence ID" value="CAH3155866.1"/>
    <property type="molecule type" value="Genomic_DNA"/>
</dbReference>
<dbReference type="SMART" id="SM00115">
    <property type="entry name" value="CASc"/>
    <property type="match status" value="1"/>
</dbReference>
<dbReference type="Gene3D" id="3.40.50.1460">
    <property type="match status" value="1"/>
</dbReference>
<evidence type="ECO:0000256" key="1">
    <source>
        <dbReference type="ARBA" id="ARBA00010134"/>
    </source>
</evidence>
<proteinExistence type="inferred from homology"/>
<sequence length="414" mass="46004">MDKKHRDLLRKNRMLLVEDLEATQLSNFLYQEGGISENDMQTIKAKPTRQAQAEKLLDILPRRGPKVFDVFCRALEQTDGQDHLLDLFKTNGSPASGAVSSSIQDENRGSISLERSDGTRPIDSEQVTMKSNTSTSSQVKKNVLRGSDDDDLVYSMKCEPHGLCLIVNNVDFENLSRRGGSDVDAKKLDELFTKLQYKVKMVRNQTSKQLKETLTQFARLNDHGMADSVVVCLLSHGLEGQIFGVDGVLVSIPDLLALFNGYAAKDLIGKPKMFFIQACRGSDFDQGVEVTDGGYTSTKEVPVPKAKIAAVLQAHLPDTVEPEPEPESLPAEADMLVAYSTVPGYVSWNNLAKGSWFVQAIADVFSDYAHTEDVVSMLIRVNNKVAREFESYNRKKQMPAPVIMLTKKVFFFPS</sequence>
<feature type="active site" evidence="7">
    <location>
        <position position="279"/>
    </location>
</feature>
<dbReference type="PANTHER" id="PTHR47901">
    <property type="entry name" value="CASPASE RECRUITMENT DOMAIN-CONTAINING PROTEIN 18"/>
    <property type="match status" value="1"/>
</dbReference>
<evidence type="ECO:0000313" key="13">
    <source>
        <dbReference type="EMBL" id="CAH3155866.1"/>
    </source>
</evidence>
<evidence type="ECO:0000256" key="6">
    <source>
        <dbReference type="ARBA" id="ARBA00023145"/>
    </source>
</evidence>
<dbReference type="Gene3D" id="1.10.533.10">
    <property type="entry name" value="Death Domain, Fas"/>
    <property type="match status" value="1"/>
</dbReference>
<keyword evidence="14" id="KW-1185">Reference proteome</keyword>
<evidence type="ECO:0000256" key="9">
    <source>
        <dbReference type="SAM" id="MobiDB-lite"/>
    </source>
</evidence>